<feature type="region of interest" description="Disordered" evidence="1">
    <location>
        <begin position="269"/>
        <end position="303"/>
    </location>
</feature>
<evidence type="ECO:0000256" key="1">
    <source>
        <dbReference type="SAM" id="MobiDB-lite"/>
    </source>
</evidence>
<dbReference type="PANTHER" id="PTHR34117">
    <property type="entry name" value="STYLE CELL-CYCLE INHIBITOR 1"/>
    <property type="match status" value="1"/>
</dbReference>
<dbReference type="OrthoDB" id="2139939at2759"/>
<feature type="region of interest" description="Disordered" evidence="1">
    <location>
        <begin position="26"/>
        <end position="56"/>
    </location>
</feature>
<feature type="compositionally biased region" description="Basic and acidic residues" evidence="1">
    <location>
        <begin position="196"/>
        <end position="222"/>
    </location>
</feature>
<dbReference type="Proteomes" id="UP000184267">
    <property type="component" value="Unassembled WGS sequence"/>
</dbReference>
<accession>A0A1M2VAH3</accession>
<dbReference type="InterPro" id="IPR044688">
    <property type="entry name" value="SCI-1-like"/>
</dbReference>
<gene>
    <name evidence="2" type="ORF">TRAPUB_4826</name>
</gene>
<comment type="caution">
    <text evidence="2">The sequence shown here is derived from an EMBL/GenBank/DDBJ whole genome shotgun (WGS) entry which is preliminary data.</text>
</comment>
<dbReference type="PANTHER" id="PTHR34117:SF1">
    <property type="entry name" value="STYLE CELL-CYCLE INHIBITOR 1"/>
    <property type="match status" value="1"/>
</dbReference>
<dbReference type="STRING" id="154538.A0A1M2VAH3"/>
<protein>
    <submittedName>
        <fullName evidence="2">Uncharacterized protein</fullName>
    </submittedName>
</protein>
<dbReference type="AlphaFoldDB" id="A0A1M2VAH3"/>
<evidence type="ECO:0000313" key="2">
    <source>
        <dbReference type="EMBL" id="OJT04556.1"/>
    </source>
</evidence>
<dbReference type="EMBL" id="MNAD01001539">
    <property type="protein sequence ID" value="OJT04556.1"/>
    <property type="molecule type" value="Genomic_DNA"/>
</dbReference>
<evidence type="ECO:0000313" key="3">
    <source>
        <dbReference type="Proteomes" id="UP000184267"/>
    </source>
</evidence>
<keyword evidence="3" id="KW-1185">Reference proteome</keyword>
<feature type="region of interest" description="Disordered" evidence="1">
    <location>
        <begin position="155"/>
        <end position="222"/>
    </location>
</feature>
<proteinExistence type="predicted"/>
<feature type="compositionally biased region" description="Basic and acidic residues" evidence="1">
    <location>
        <begin position="270"/>
        <end position="303"/>
    </location>
</feature>
<organism evidence="2 3">
    <name type="scientific">Trametes pubescens</name>
    <name type="common">White-rot fungus</name>
    <dbReference type="NCBI Taxonomy" id="154538"/>
    <lineage>
        <taxon>Eukaryota</taxon>
        <taxon>Fungi</taxon>
        <taxon>Dikarya</taxon>
        <taxon>Basidiomycota</taxon>
        <taxon>Agaricomycotina</taxon>
        <taxon>Agaricomycetes</taxon>
        <taxon>Polyporales</taxon>
        <taxon>Polyporaceae</taxon>
        <taxon>Trametes</taxon>
    </lineage>
</organism>
<sequence>MTIGPARIDAEWYAHLLLTFIMPSHRRRSPSRDRSNSPSRDRSRSRSPERKAPLPDGVSEISEVDYFLKNDEFQVWLKEEKGKYFNELSSERNRKYFRKFVKAWNRGKLSKAIYAGVDKVPSASSQTAYKWSFAEKASRADSEALRAAREEIDRATWNRSQSGHAGAGPSSGRVLGPSMPSSSDRILAQEAQGEYRAAERELQRKRERKEAKERVEDLVGPKEVGRAGQLEKKKVQREANRAFREKGDEGLEVDDATLMGGGDSFQAQLARREAAKQRYAEKNGDRMGAGRERAEQLRQKDRATMDMFMQMAKEKFG</sequence>
<feature type="compositionally biased region" description="Basic and acidic residues" evidence="1">
    <location>
        <begin position="30"/>
        <end position="53"/>
    </location>
</feature>
<reference evidence="2 3" key="1">
    <citation type="submission" date="2016-10" db="EMBL/GenBank/DDBJ databases">
        <title>Genome sequence of the basidiomycete white-rot fungus Trametes pubescens.</title>
        <authorList>
            <person name="Makela M.R."/>
            <person name="Granchi Z."/>
            <person name="Peng M."/>
            <person name="De Vries R.P."/>
            <person name="Grigoriev I."/>
            <person name="Riley R."/>
            <person name="Hilden K."/>
        </authorList>
    </citation>
    <scope>NUCLEOTIDE SEQUENCE [LARGE SCALE GENOMIC DNA]</scope>
    <source>
        <strain evidence="2 3">FBCC735</strain>
    </source>
</reference>
<dbReference type="OMA" id="MFAMYLD"/>
<name>A0A1M2VAH3_TRAPU</name>